<evidence type="ECO:0000256" key="6">
    <source>
        <dbReference type="SAM" id="Phobius"/>
    </source>
</evidence>
<evidence type="ECO:0000256" key="1">
    <source>
        <dbReference type="ARBA" id="ARBA00007754"/>
    </source>
</evidence>
<evidence type="ECO:0000313" key="8">
    <source>
        <dbReference type="EMBL" id="OAJ42373.1"/>
    </source>
</evidence>
<comment type="similarity">
    <text evidence="1 4">Belongs to the glycosyl hydrolase 26 family.</text>
</comment>
<dbReference type="InterPro" id="IPR000805">
    <property type="entry name" value="Glyco_hydro_26"/>
</dbReference>
<evidence type="ECO:0000313" key="9">
    <source>
        <dbReference type="Proteomes" id="UP000077115"/>
    </source>
</evidence>
<feature type="transmembrane region" description="Helical" evidence="6">
    <location>
        <begin position="252"/>
        <end position="279"/>
    </location>
</feature>
<dbReference type="PROSITE" id="PS51764">
    <property type="entry name" value="GH26"/>
    <property type="match status" value="1"/>
</dbReference>
<organism evidence="8 9">
    <name type="scientific">Batrachochytrium dendrobatidis (strain JEL423)</name>
    <dbReference type="NCBI Taxonomy" id="403673"/>
    <lineage>
        <taxon>Eukaryota</taxon>
        <taxon>Fungi</taxon>
        <taxon>Fungi incertae sedis</taxon>
        <taxon>Chytridiomycota</taxon>
        <taxon>Chytridiomycota incertae sedis</taxon>
        <taxon>Chytridiomycetes</taxon>
        <taxon>Rhizophydiales</taxon>
        <taxon>Rhizophydiales incertae sedis</taxon>
        <taxon>Batrachochytrium</taxon>
    </lineage>
</organism>
<dbReference type="SUPFAM" id="SSF51445">
    <property type="entry name" value="(Trans)glycosidases"/>
    <property type="match status" value="1"/>
</dbReference>
<keyword evidence="6" id="KW-0472">Membrane</keyword>
<comment type="caution">
    <text evidence="4">Lacks conserved residue(s) required for the propagation of feature annotation.</text>
</comment>
<gene>
    <name evidence="8" type="ORF">BDEG_25825</name>
</gene>
<reference evidence="8 9" key="2">
    <citation type="submission" date="2016-05" db="EMBL/GenBank/DDBJ databases">
        <title>Lineage-specific infection strategies underlie the spectrum of fungal disease in amphibians.</title>
        <authorList>
            <person name="Cuomo C.A."/>
            <person name="Farrer R.A."/>
            <person name="James T."/>
            <person name="Longcore J."/>
            <person name="Birren B."/>
        </authorList>
    </citation>
    <scope>NUCLEOTIDE SEQUENCE [LARGE SCALE GENOMIC DNA]</scope>
    <source>
        <strain evidence="8 9">JEL423</strain>
    </source>
</reference>
<evidence type="ECO:0000256" key="3">
    <source>
        <dbReference type="ARBA" id="ARBA00023295"/>
    </source>
</evidence>
<dbReference type="VEuPathDB" id="FungiDB:BDEG_25825"/>
<keyword evidence="6" id="KW-0812">Transmembrane</keyword>
<feature type="compositionally biased region" description="Polar residues" evidence="5">
    <location>
        <begin position="29"/>
        <end position="42"/>
    </location>
</feature>
<evidence type="ECO:0000259" key="7">
    <source>
        <dbReference type="PROSITE" id="PS51764"/>
    </source>
</evidence>
<keyword evidence="6" id="KW-1133">Transmembrane helix</keyword>
<dbReference type="PANTHER" id="PTHR40079:SF4">
    <property type="entry name" value="GH26 DOMAIN-CONTAINING PROTEIN-RELATED"/>
    <property type="match status" value="1"/>
</dbReference>
<feature type="region of interest" description="Disordered" evidence="5">
    <location>
        <begin position="23"/>
        <end position="44"/>
    </location>
</feature>
<keyword evidence="2" id="KW-0378">Hydrolase</keyword>
<evidence type="ECO:0000256" key="4">
    <source>
        <dbReference type="PROSITE-ProRule" id="PRU01100"/>
    </source>
</evidence>
<evidence type="ECO:0000256" key="2">
    <source>
        <dbReference type="ARBA" id="ARBA00022801"/>
    </source>
</evidence>
<dbReference type="InterPro" id="IPR022790">
    <property type="entry name" value="GH26_dom"/>
</dbReference>
<feature type="domain" description="GH26" evidence="7">
    <location>
        <begin position="305"/>
        <end position="653"/>
    </location>
</feature>
<accession>A0A177WQK1</accession>
<dbReference type="InterPro" id="IPR017853">
    <property type="entry name" value="GH"/>
</dbReference>
<dbReference type="Gene3D" id="3.20.20.80">
    <property type="entry name" value="Glycosidases"/>
    <property type="match status" value="1"/>
</dbReference>
<proteinExistence type="inferred from homology"/>
<sequence>MSTTSVPTQKSITIHYKHLDSLDTKKTGHSSNTTITDSTETKPLQRRISTDSAISISSVSRRSFLLPLQEVSDEKLLEPLQKGPSQHYASAQVDSCHSSRMEESLDSITADRTMPCIPSAVLTDTAARHRLCRSSALKITTLQHSTSTTVHHCHDLAQVVPPMLQAEMTAHESYSLARPGSGAWVPLGDDDAWGAASPNRDGLPQDSSFNRSPWSRMGPWTPSSRSWQIPTRGIGPDNGFGMSRRQLMRRQWSRICCIRVGILAGIGLVLTIVIAVVIVTHLHQTPVVFDASAGPRGSIPGSPPGPPLPVLGVLGLGNPSGRPAIYFGASIDWDNNDPENFNNDFGHAAAIQDSFFYMTSSALLTSANVNSSGILHTVSDSFAWTAALIRGTGAIMGVTVIPLAPLSSIQNDVLVSLARKCKSINSIGVPILLRYAPQMNGNWFPYGQDPKAYRESFVKLANMVHNTTNNTAMVWSPVSALSYPFPGGRFFPNQTESRFQQLDTNQDGVFNAEDDPFLPYYPGDDAVDWVGISTFYTSSNPARSFYPIPAGMPYPFPPVSQTANTTSAAPSDVKAISFPAFNESSGLPIHMQSRHSTVNGTPLPSTSSIPSPKLKSDSLTLLSYPLSGPGLADTAGNSYSPYASTFPAIPTYDNLPLPSRSIGPNSTSFEAHLTSGGSQYNFYSIYAKGHQKPLIVSETGAAYYPSGRQLGLNATEMSIKGEWRRQVFDYDLLQVIHMLEYDLAMSWVYILFEL</sequence>
<protein>
    <recommendedName>
        <fullName evidence="7">GH26 domain-containing protein</fullName>
    </recommendedName>
</protein>
<dbReference type="AlphaFoldDB" id="A0A177WQK1"/>
<feature type="region of interest" description="Disordered" evidence="5">
    <location>
        <begin position="195"/>
        <end position="235"/>
    </location>
</feature>
<name>A0A177WQK1_BATDL</name>
<dbReference type="GO" id="GO:0006080">
    <property type="term" value="P:substituted mannan metabolic process"/>
    <property type="evidence" value="ECO:0007669"/>
    <property type="project" value="InterPro"/>
</dbReference>
<evidence type="ECO:0000256" key="5">
    <source>
        <dbReference type="SAM" id="MobiDB-lite"/>
    </source>
</evidence>
<dbReference type="EMBL" id="DS022307">
    <property type="protein sequence ID" value="OAJ42373.1"/>
    <property type="molecule type" value="Genomic_DNA"/>
</dbReference>
<dbReference type="GO" id="GO:0016985">
    <property type="term" value="F:mannan endo-1,4-beta-mannosidase activity"/>
    <property type="evidence" value="ECO:0007669"/>
    <property type="project" value="InterPro"/>
</dbReference>
<reference evidence="8 9" key="1">
    <citation type="submission" date="2006-10" db="EMBL/GenBank/DDBJ databases">
        <title>The Genome Sequence of Batrachochytrium dendrobatidis JEL423.</title>
        <authorList>
            <consortium name="The Broad Institute Genome Sequencing Platform"/>
            <person name="Birren B."/>
            <person name="Lander E."/>
            <person name="Galagan J."/>
            <person name="Cuomo C."/>
            <person name="Devon K."/>
            <person name="Jaffe D."/>
            <person name="Butler J."/>
            <person name="Alvarez P."/>
            <person name="Gnerre S."/>
            <person name="Grabherr M."/>
            <person name="Kleber M."/>
            <person name="Mauceli E."/>
            <person name="Brockman W."/>
            <person name="Young S."/>
            <person name="LaButti K."/>
            <person name="Sykes S."/>
            <person name="DeCaprio D."/>
            <person name="Crawford M."/>
            <person name="Koehrsen M."/>
            <person name="Engels R."/>
            <person name="Montgomery P."/>
            <person name="Pearson M."/>
            <person name="Howarth C."/>
            <person name="Larson L."/>
            <person name="White J."/>
            <person name="O'Leary S."/>
            <person name="Kodira C."/>
            <person name="Zeng Q."/>
            <person name="Yandava C."/>
            <person name="Alvarado L."/>
            <person name="Longcore J."/>
            <person name="James T."/>
        </authorList>
    </citation>
    <scope>NUCLEOTIDE SEQUENCE [LARGE SCALE GENOMIC DNA]</scope>
    <source>
        <strain evidence="8 9">JEL423</strain>
    </source>
</reference>
<keyword evidence="3" id="KW-0326">Glycosidase</keyword>
<dbReference type="Proteomes" id="UP000077115">
    <property type="component" value="Unassembled WGS sequence"/>
</dbReference>
<dbReference type="PANTHER" id="PTHR40079">
    <property type="entry name" value="MANNAN ENDO-1,4-BETA-MANNOSIDASE E-RELATED"/>
    <property type="match status" value="1"/>
</dbReference>